<evidence type="ECO:0000313" key="2">
    <source>
        <dbReference type="Proteomes" id="UP000432089"/>
    </source>
</evidence>
<accession>A0A7V7PP27</accession>
<keyword evidence="2" id="KW-1185">Reference proteome</keyword>
<organism evidence="1 2">
    <name type="scientific">Plantimonas leprariae</name>
    <dbReference type="NCBI Taxonomy" id="2615207"/>
    <lineage>
        <taxon>Bacteria</taxon>
        <taxon>Pseudomonadati</taxon>
        <taxon>Pseudomonadota</taxon>
        <taxon>Alphaproteobacteria</taxon>
        <taxon>Hyphomicrobiales</taxon>
        <taxon>Aurantimonadaceae</taxon>
        <taxon>Plantimonas</taxon>
    </lineage>
</organism>
<reference evidence="1 2" key="1">
    <citation type="submission" date="2019-09" db="EMBL/GenBank/DDBJ databases">
        <title>YIM 132180 draft genome.</title>
        <authorList>
            <person name="Zhang K."/>
        </authorList>
    </citation>
    <scope>NUCLEOTIDE SEQUENCE [LARGE SCALE GENOMIC DNA]</scope>
    <source>
        <strain evidence="1 2">YIM 132180</strain>
    </source>
</reference>
<dbReference type="RefSeq" id="WP_150970081.1">
    <property type="nucleotide sequence ID" value="NZ_VZDO01000009.1"/>
</dbReference>
<proteinExistence type="predicted"/>
<protein>
    <submittedName>
        <fullName evidence="1">Uncharacterized protein</fullName>
    </submittedName>
</protein>
<sequence length="133" mass="14123">MSQVDIESGDAAAPSRFETVEIELALDLQEPSGETFETRVRNAVAVVGGEVLFDVPADGSLDDASRIAAVRVPGSPRDRIVFAILNETETSIRVAEPDEVGDRLYGFAEAFVGVLTRIRDDMRLAGLASGGTA</sequence>
<dbReference type="EMBL" id="VZDO01000009">
    <property type="protein sequence ID" value="KAB0679557.1"/>
    <property type="molecule type" value="Genomic_DNA"/>
</dbReference>
<name>A0A7V7PP27_9HYPH</name>
<dbReference type="Proteomes" id="UP000432089">
    <property type="component" value="Unassembled WGS sequence"/>
</dbReference>
<dbReference type="AlphaFoldDB" id="A0A7V7PP27"/>
<comment type="caution">
    <text evidence="1">The sequence shown here is derived from an EMBL/GenBank/DDBJ whole genome shotgun (WGS) entry which is preliminary data.</text>
</comment>
<gene>
    <name evidence="1" type="ORF">F6X38_12085</name>
</gene>
<evidence type="ECO:0000313" key="1">
    <source>
        <dbReference type="EMBL" id="KAB0679557.1"/>
    </source>
</evidence>